<comment type="similarity">
    <text evidence="10">Belongs to the insect chemoreceptor superfamily. Heteromeric odorant receptor channel (TC 1.A.69) family.</text>
</comment>
<reference evidence="11" key="2">
    <citation type="journal article" date="2007" name="Science">
        <title>Genome sequence of Aedes aegypti, a major arbovirus vector.</title>
        <authorList>
            <person name="Nene V."/>
            <person name="Wortman J.R."/>
            <person name="Lawson D."/>
            <person name="Haas B."/>
            <person name="Kodira C."/>
            <person name="Tu Z.J."/>
            <person name="Loftus B."/>
            <person name="Xi Z."/>
            <person name="Megy K."/>
            <person name="Grabherr M."/>
            <person name="Ren Q."/>
            <person name="Zdobnov E.M."/>
            <person name="Lobo N.F."/>
            <person name="Campbell K.S."/>
            <person name="Brown S.E."/>
            <person name="Bonaldo M.F."/>
            <person name="Zhu J."/>
            <person name="Sinkins S.P."/>
            <person name="Hogenkamp D.G."/>
            <person name="Amedeo P."/>
            <person name="Arensburger P."/>
            <person name="Atkinson P.W."/>
            <person name="Bidwell S."/>
            <person name="Biedler J."/>
            <person name="Birney E."/>
            <person name="Bruggner R.V."/>
            <person name="Costas J."/>
            <person name="Coy M.R."/>
            <person name="Crabtree J."/>
            <person name="Crawford M."/>
            <person name="Debruyn B."/>
            <person name="Decaprio D."/>
            <person name="Eiglmeier K."/>
            <person name="Eisenstadt E."/>
            <person name="El-Dorry H."/>
            <person name="Gelbart W.M."/>
            <person name="Gomes S.L."/>
            <person name="Hammond M."/>
            <person name="Hannick L.I."/>
            <person name="Hogan J.R."/>
            <person name="Holmes M.H."/>
            <person name="Jaffe D."/>
            <person name="Johnston J.S."/>
            <person name="Kennedy R.C."/>
            <person name="Koo H."/>
            <person name="Kravitz S."/>
            <person name="Kriventseva E.V."/>
            <person name="Kulp D."/>
            <person name="Labutti K."/>
            <person name="Lee E."/>
            <person name="Li S."/>
            <person name="Lovin D.D."/>
            <person name="Mao C."/>
            <person name="Mauceli E."/>
            <person name="Menck C.F."/>
            <person name="Miller J.R."/>
            <person name="Montgomery P."/>
            <person name="Mori A."/>
            <person name="Nascimento A.L."/>
            <person name="Naveira H.F."/>
            <person name="Nusbaum C."/>
            <person name="O'leary S."/>
            <person name="Orvis J."/>
            <person name="Pertea M."/>
            <person name="Quesneville H."/>
            <person name="Reidenbach K.R."/>
            <person name="Rogers Y.H."/>
            <person name="Roth C.W."/>
            <person name="Schneider J.R."/>
            <person name="Schatz M."/>
            <person name="Shumway M."/>
            <person name="Stanke M."/>
            <person name="Stinson E.O."/>
            <person name="Tubio J.M."/>
            <person name="Vanzee J.P."/>
            <person name="Verjovski-Almeida S."/>
            <person name="Werner D."/>
            <person name="White O."/>
            <person name="Wyder S."/>
            <person name="Zeng Q."/>
            <person name="Zhao Q."/>
            <person name="Zhao Y."/>
            <person name="Hill C.A."/>
            <person name="Raikhel A.S."/>
            <person name="Soares M.B."/>
            <person name="Knudson D.L."/>
            <person name="Lee N.H."/>
            <person name="Galagan J."/>
            <person name="Salzberg S.L."/>
            <person name="Paulsen I.T."/>
            <person name="Dimopoulos G."/>
            <person name="Collins F.H."/>
            <person name="Birren B."/>
            <person name="Fraser-Liggett C.M."/>
            <person name="Severson D.W."/>
        </authorList>
    </citation>
    <scope>NUCLEOTIDE SEQUENCE [LARGE SCALE GENOMIC DNA]</scope>
    <source>
        <strain evidence="11">Liverpool</strain>
    </source>
</reference>
<dbReference type="PANTHER" id="PTHR21137">
    <property type="entry name" value="ODORANT RECEPTOR"/>
    <property type="match status" value="1"/>
</dbReference>
<evidence type="ECO:0000256" key="3">
    <source>
        <dbReference type="ARBA" id="ARBA00022606"/>
    </source>
</evidence>
<evidence type="ECO:0000256" key="8">
    <source>
        <dbReference type="ARBA" id="ARBA00023170"/>
    </source>
</evidence>
<keyword evidence="9 10" id="KW-0807">Transducer</keyword>
<gene>
    <name evidence="11" type="primary">GPROR46</name>
    <name evidence="11" type="ORF">AaeL_AAEL017174</name>
</gene>
<evidence type="ECO:0000256" key="10">
    <source>
        <dbReference type="RuleBase" id="RU351113"/>
    </source>
</evidence>
<reference evidence="11" key="1">
    <citation type="submission" date="2005-10" db="EMBL/GenBank/DDBJ databases">
        <authorList>
            <person name="Loftus B.J."/>
            <person name="Nene V.M."/>
            <person name="Hannick L.I."/>
            <person name="Bidwell S."/>
            <person name="Haas B."/>
            <person name="Amedeo P."/>
            <person name="Orvis J."/>
            <person name="Wortman J.R."/>
            <person name="White O.R."/>
            <person name="Salzberg S."/>
            <person name="Shumway M."/>
            <person name="Koo H."/>
            <person name="Zhao Y."/>
            <person name="Holmes M."/>
            <person name="Miller J."/>
            <person name="Schatz M."/>
            <person name="Pop M."/>
            <person name="Pai G."/>
            <person name="Utterback T."/>
            <person name="Rogers Y.-H."/>
            <person name="Kravitz S."/>
            <person name="Fraser C.M."/>
        </authorList>
    </citation>
    <scope>NUCLEOTIDE SEQUENCE</scope>
    <source>
        <strain evidence="11">Liverpool</strain>
    </source>
</reference>
<dbReference type="GO" id="GO:0004984">
    <property type="term" value="F:olfactory receptor activity"/>
    <property type="evidence" value="ECO:0007669"/>
    <property type="project" value="InterPro"/>
</dbReference>
<feature type="transmembrane region" description="Helical" evidence="10">
    <location>
        <begin position="121"/>
        <end position="146"/>
    </location>
</feature>
<dbReference type="EMBL" id="CH477732">
    <property type="protein sequence ID" value="EJY57906.1"/>
    <property type="molecule type" value="Genomic_DNA"/>
</dbReference>
<keyword evidence="4 10" id="KW-0812">Transmembrane</keyword>
<evidence type="ECO:0000256" key="6">
    <source>
        <dbReference type="ARBA" id="ARBA00022989"/>
    </source>
</evidence>
<dbReference type="PANTHER" id="PTHR21137:SF35">
    <property type="entry name" value="ODORANT RECEPTOR 19A-RELATED"/>
    <property type="match status" value="1"/>
</dbReference>
<comment type="caution">
    <text evidence="10">Lacks conserved residue(s) required for the propagation of feature annotation.</text>
</comment>
<reference evidence="11" key="3">
    <citation type="submission" date="2012-09" db="EMBL/GenBank/DDBJ databases">
        <authorList>
            <consortium name="VectorBase"/>
        </authorList>
    </citation>
    <scope>NUCLEOTIDE SEQUENCE</scope>
    <source>
        <strain evidence="11">Liverpool</strain>
    </source>
</reference>
<evidence type="ECO:0000256" key="9">
    <source>
        <dbReference type="ARBA" id="ARBA00023224"/>
    </source>
</evidence>
<dbReference type="GO" id="GO:0005886">
    <property type="term" value="C:plasma membrane"/>
    <property type="evidence" value="ECO:0007669"/>
    <property type="project" value="UniProtKB-SubCell"/>
</dbReference>
<feature type="transmembrane region" description="Helical" evidence="10">
    <location>
        <begin position="27"/>
        <end position="46"/>
    </location>
</feature>
<dbReference type="AlphaFoldDB" id="A0A1S7UEE3"/>
<dbReference type="Proteomes" id="UP000682892">
    <property type="component" value="Unassembled WGS sequence"/>
</dbReference>
<accession>A0A1S7UEE3</accession>
<keyword evidence="2" id="KW-1003">Cell membrane</keyword>
<keyword evidence="6 10" id="KW-1133">Transmembrane helix</keyword>
<evidence type="ECO:0000256" key="1">
    <source>
        <dbReference type="ARBA" id="ARBA00004651"/>
    </source>
</evidence>
<feature type="transmembrane region" description="Helical" evidence="10">
    <location>
        <begin position="171"/>
        <end position="195"/>
    </location>
</feature>
<evidence type="ECO:0000313" key="12">
    <source>
        <dbReference type="Proteomes" id="UP000682892"/>
    </source>
</evidence>
<evidence type="ECO:0000256" key="5">
    <source>
        <dbReference type="ARBA" id="ARBA00022725"/>
    </source>
</evidence>
<feature type="transmembrane region" description="Helical" evidence="10">
    <location>
        <begin position="285"/>
        <end position="306"/>
    </location>
</feature>
<dbReference type="GO" id="GO:0005549">
    <property type="term" value="F:odorant binding"/>
    <property type="evidence" value="ECO:0007669"/>
    <property type="project" value="InterPro"/>
</dbReference>
<evidence type="ECO:0000256" key="7">
    <source>
        <dbReference type="ARBA" id="ARBA00023136"/>
    </source>
</evidence>
<keyword evidence="8 10" id="KW-0675">Receptor</keyword>
<organism evidence="11 12">
    <name type="scientific">Aedes aegypti</name>
    <name type="common">Yellowfever mosquito</name>
    <name type="synonym">Culex aegypti</name>
    <dbReference type="NCBI Taxonomy" id="7159"/>
    <lineage>
        <taxon>Eukaryota</taxon>
        <taxon>Metazoa</taxon>
        <taxon>Ecdysozoa</taxon>
        <taxon>Arthropoda</taxon>
        <taxon>Hexapoda</taxon>
        <taxon>Insecta</taxon>
        <taxon>Pterygota</taxon>
        <taxon>Neoptera</taxon>
        <taxon>Endopterygota</taxon>
        <taxon>Diptera</taxon>
        <taxon>Nematocera</taxon>
        <taxon>Culicoidea</taxon>
        <taxon>Culicidae</taxon>
        <taxon>Culicinae</taxon>
        <taxon>Aedini</taxon>
        <taxon>Aedes</taxon>
        <taxon>Stegomyia</taxon>
    </lineage>
</organism>
<evidence type="ECO:0000313" key="11">
    <source>
        <dbReference type="EMBL" id="EJY57906.1"/>
    </source>
</evidence>
<dbReference type="Pfam" id="PF02949">
    <property type="entry name" value="7tm_6"/>
    <property type="match status" value="1"/>
</dbReference>
<sequence length="384" mass="44333">MKTIIKLLHTFGLWSQPYQNHKPWKPLWIIILPTLFLVGPEVAFFIRNHSSFTKATRAAIESVELTNVAIMAMNHLIHRSALEQSYKELQLALKIMSYDSHIDVQAALDQLKKIIRISSKVYITFQMIISIGYAMSIPMLTVYHFAKTGKLPPLYGIFEADFIFFDVTHNFWAWLLILIVTIVTFLSICLVLAVINSLHWGLLLHVTGFFKIVYMKILRIDEISDKQSRHKEMIDIVQLQELAYRNARILEQSLNQIMLLQFGMCVVTVCLTMLTLTLANDDKDLLIKMGIILVFIFAHLLVYSLLGTELITASSSIADAMYGTQWYEWTISEQRNVLFILLRSQRMTALTIGKFFYINRSTLGKILQTTYSHFTVLRQMIDSH</sequence>
<keyword evidence="5 10" id="KW-0552">Olfaction</keyword>
<evidence type="ECO:0000256" key="4">
    <source>
        <dbReference type="ARBA" id="ARBA00022692"/>
    </source>
</evidence>
<proteinExistence type="inferred from homology"/>
<protein>
    <recommendedName>
        <fullName evidence="10">Odorant receptor</fullName>
    </recommendedName>
</protein>
<comment type="subcellular location">
    <subcellularLocation>
        <location evidence="1 10">Cell membrane</location>
        <topology evidence="1 10">Multi-pass membrane protein</topology>
    </subcellularLocation>
</comment>
<dbReference type="InterPro" id="IPR004117">
    <property type="entry name" value="7tm6_olfct_rcpt"/>
</dbReference>
<keyword evidence="3 10" id="KW-0716">Sensory transduction</keyword>
<keyword evidence="7 10" id="KW-0472">Membrane</keyword>
<feature type="transmembrane region" description="Helical" evidence="10">
    <location>
        <begin position="257"/>
        <end position="279"/>
    </location>
</feature>
<evidence type="ECO:0000256" key="2">
    <source>
        <dbReference type="ARBA" id="ARBA00022475"/>
    </source>
</evidence>
<dbReference type="GO" id="GO:0007165">
    <property type="term" value="P:signal transduction"/>
    <property type="evidence" value="ECO:0007669"/>
    <property type="project" value="UniProtKB-KW"/>
</dbReference>
<name>A0A1S7UEE3_AEDAE</name>